<protein>
    <submittedName>
        <fullName evidence="2">Uncharacterized protein</fullName>
    </submittedName>
</protein>
<proteinExistence type="predicted"/>
<dbReference type="EMBL" id="CBHH010000026">
    <property type="protein sequence ID" value="CDD56108.1"/>
    <property type="molecule type" value="Genomic_DNA"/>
</dbReference>
<evidence type="ECO:0000313" key="3">
    <source>
        <dbReference type="Proteomes" id="UP000018141"/>
    </source>
</evidence>
<comment type="caution">
    <text evidence="2">The sequence shown here is derived from an EMBL/GenBank/DDBJ whole genome shotgun (WGS) entry which is preliminary data.</text>
</comment>
<reference evidence="2" key="1">
    <citation type="submission" date="2012-11" db="EMBL/GenBank/DDBJ databases">
        <title>Dependencies among metagenomic species, viruses, plasmids and units of genetic variation.</title>
        <authorList>
            <person name="Nielsen H.B."/>
            <person name="Almeida M."/>
            <person name="Juncker A.S."/>
            <person name="Rasmussen S."/>
            <person name="Li J."/>
            <person name="Sunagawa S."/>
            <person name="Plichta D."/>
            <person name="Gautier L."/>
            <person name="Le Chatelier E."/>
            <person name="Peletier E."/>
            <person name="Bonde I."/>
            <person name="Nielsen T."/>
            <person name="Manichanh C."/>
            <person name="Arumugam M."/>
            <person name="Batto J."/>
            <person name="Santos M.B.Q.D."/>
            <person name="Blom N."/>
            <person name="Borruel N."/>
            <person name="Burgdorf K.S."/>
            <person name="Boumezbeur F."/>
            <person name="Casellas F."/>
            <person name="Dore J."/>
            <person name="Guarner F."/>
            <person name="Hansen T."/>
            <person name="Hildebrand F."/>
            <person name="Kaas R.S."/>
            <person name="Kennedy S."/>
            <person name="Kristiansen K."/>
            <person name="Kultima J.R."/>
            <person name="Leonard P."/>
            <person name="Levenez F."/>
            <person name="Lund O."/>
            <person name="Moumen B."/>
            <person name="Le Paslier D."/>
            <person name="Pons N."/>
            <person name="Pedersen O."/>
            <person name="Prifti E."/>
            <person name="Qin J."/>
            <person name="Raes J."/>
            <person name="Tap J."/>
            <person name="Tims S."/>
            <person name="Ussery D.W."/>
            <person name="Yamada T."/>
            <person name="MetaHit consortium"/>
            <person name="Renault P."/>
            <person name="Sicheritz-Ponten T."/>
            <person name="Bork P."/>
            <person name="Wang J."/>
            <person name="Brunak S."/>
            <person name="Ehrlich S.D."/>
        </authorList>
    </citation>
    <scope>NUCLEOTIDE SEQUENCE [LARGE SCALE GENOMIC DNA]</scope>
</reference>
<name>R7A5N0_9FIRM</name>
<accession>R7A5N0</accession>
<feature type="compositionally biased region" description="Polar residues" evidence="1">
    <location>
        <begin position="28"/>
        <end position="48"/>
    </location>
</feature>
<evidence type="ECO:0000313" key="2">
    <source>
        <dbReference type="EMBL" id="CDD56108.1"/>
    </source>
</evidence>
<feature type="compositionally biased region" description="Polar residues" evidence="1">
    <location>
        <begin position="128"/>
        <end position="150"/>
    </location>
</feature>
<evidence type="ECO:0000256" key="1">
    <source>
        <dbReference type="SAM" id="MobiDB-lite"/>
    </source>
</evidence>
<gene>
    <name evidence="2" type="ORF">BN656_00752</name>
</gene>
<dbReference type="Proteomes" id="UP000018141">
    <property type="component" value="Unassembled WGS sequence"/>
</dbReference>
<feature type="region of interest" description="Disordered" evidence="1">
    <location>
        <begin position="26"/>
        <end position="48"/>
    </location>
</feature>
<sequence>MILELLGLGILGAIGKSVYDEAKKSDNKSQSSDYVPINQYSNNQSNTAPENFCSSDLTGIINNLELNSNVGSIIDDNGLVYNIIFSKNSFKYFPNNTPKVNDKVIFTSQAVNDRLYANNIRYKEVTPKTSNNTQNFSKRTNETSNTNTKQKSTEELIMQKINSLPRTFDYSSTTLNSNALFGGCVTMLADILDSVVSSNNVNQLKLTLSAKKQRYNSTTEYNECLENNIVFELYKYDNFIKIFNIFDSDMNSLNKMNYQTFCMIMLNDSKKNVSSAKQLAQNNSFIRNLLVNYSYKDTENREFDYIFSSLKVSVIALAMQSVLYGYIEISDKRISGKEFFKHFSSKNNIAALDTVIIQGIANRLSKLY</sequence>
<feature type="region of interest" description="Disordered" evidence="1">
    <location>
        <begin position="128"/>
        <end position="152"/>
    </location>
</feature>
<dbReference type="AlphaFoldDB" id="R7A5N0"/>
<organism evidence="2 3">
    <name type="scientific">Bacteroides pectinophilus CAG:437</name>
    <dbReference type="NCBI Taxonomy" id="1263051"/>
    <lineage>
        <taxon>Bacteria</taxon>
        <taxon>Bacillati</taxon>
        <taxon>Bacillota</taxon>
        <taxon>Clostridia</taxon>
        <taxon>Eubacteriales</taxon>
    </lineage>
</organism>